<dbReference type="GO" id="GO:0008289">
    <property type="term" value="F:lipid binding"/>
    <property type="evidence" value="ECO:0007669"/>
    <property type="project" value="InterPro"/>
</dbReference>
<dbReference type="InterPro" id="IPR016137">
    <property type="entry name" value="RGS"/>
</dbReference>
<dbReference type="PRINTS" id="PR01301">
    <property type="entry name" value="RGSPROTEIN"/>
</dbReference>
<dbReference type="Pfam" id="PF00615">
    <property type="entry name" value="RGS"/>
    <property type="match status" value="1"/>
</dbReference>
<dbReference type="InterPro" id="IPR002913">
    <property type="entry name" value="START_lipid-bd_dom"/>
</dbReference>
<dbReference type="VEuPathDB" id="AmoebaDB:NAEGRDRAFT_74894"/>
<dbReference type="InterPro" id="IPR036305">
    <property type="entry name" value="RGS_sf"/>
</dbReference>
<gene>
    <name evidence="3" type="ORF">NAEGRDRAFT_74894</name>
</gene>
<dbReference type="InterPro" id="IPR044926">
    <property type="entry name" value="RGS_subdomain_2"/>
</dbReference>
<keyword evidence="4" id="KW-1185">Reference proteome</keyword>
<sequence>MKSQQQSLSFEQLTSLYDFPFEAIFDVPEAKEEFRLFLKKEHNEDPFLFFQETEEFKRLKFEENKAKKAITLFERFILPNSRQEINISSQQRQDIIHSFSDVSQLLDEKHLLVNDNVFDQVQLSVFCNLKSDNYPRFTMSEQFKKFLKDKDWEFISLIAVKKSTKYMEYIPKFDGLVTDRDITFLSFMAFSKETDVWDEIKVDDSRACYISKKEFQFNEKSNQSTGKLFKQVFILPATKEQSFSVFSHTPLRKEIMGIDGMNQIDYIPISKSNKYAHSLVHLYVNMRELSWILKPRDVVLAVTCVFDRKRDCLVIAKKSTETVLMPEKKSHVRAQMLTSGFFCDCSPNEKIVSVKKSNDKQSTGSSQLDRKNSNASSLSSSVSTASSSTLSCSPNISQNGQETYTKLTLLFFVDIKTLDSDFIKKKIVSKKNKLTHQAFLRSIREQREFGFKRPKFSEGLLETFDEFKSTYLSETNPVELSWDLEEENVLNHPLLN</sequence>
<protein>
    <submittedName>
        <fullName evidence="3">Predicted protein</fullName>
    </submittedName>
</protein>
<dbReference type="SMART" id="SM00315">
    <property type="entry name" value="RGS"/>
    <property type="match status" value="1"/>
</dbReference>
<feature type="region of interest" description="Disordered" evidence="1">
    <location>
        <begin position="354"/>
        <end position="395"/>
    </location>
</feature>
<evidence type="ECO:0000256" key="1">
    <source>
        <dbReference type="SAM" id="MobiDB-lite"/>
    </source>
</evidence>
<reference evidence="3 4" key="1">
    <citation type="journal article" date="2010" name="Cell">
        <title>The genome of Naegleria gruberi illuminates early eukaryotic versatility.</title>
        <authorList>
            <person name="Fritz-Laylin L.K."/>
            <person name="Prochnik S.E."/>
            <person name="Ginger M.L."/>
            <person name="Dacks J.B."/>
            <person name="Carpenter M.L."/>
            <person name="Field M.C."/>
            <person name="Kuo A."/>
            <person name="Paredez A."/>
            <person name="Chapman J."/>
            <person name="Pham J."/>
            <person name="Shu S."/>
            <person name="Neupane R."/>
            <person name="Cipriano M."/>
            <person name="Mancuso J."/>
            <person name="Tu H."/>
            <person name="Salamov A."/>
            <person name="Lindquist E."/>
            <person name="Shapiro H."/>
            <person name="Lucas S."/>
            <person name="Grigoriev I.V."/>
            <person name="Cande W.Z."/>
            <person name="Fulton C."/>
            <person name="Rokhsar D.S."/>
            <person name="Dawson S.C."/>
        </authorList>
    </citation>
    <scope>NUCLEOTIDE SEQUENCE [LARGE SCALE GENOMIC DNA]</scope>
    <source>
        <strain evidence="3 4">NEG-M</strain>
    </source>
</reference>
<dbReference type="STRING" id="5762.D2W0K8"/>
<dbReference type="Pfam" id="PF01852">
    <property type="entry name" value="START"/>
    <property type="match status" value="1"/>
</dbReference>
<dbReference type="PANTHER" id="PTHR10845">
    <property type="entry name" value="REGULATOR OF G PROTEIN SIGNALING"/>
    <property type="match status" value="1"/>
</dbReference>
<dbReference type="EMBL" id="GG738919">
    <property type="protein sequence ID" value="EFC37306.1"/>
    <property type="molecule type" value="Genomic_DNA"/>
</dbReference>
<evidence type="ECO:0000313" key="3">
    <source>
        <dbReference type="EMBL" id="EFC37306.1"/>
    </source>
</evidence>
<dbReference type="eggNOG" id="KOG3589">
    <property type="taxonomic scope" value="Eukaryota"/>
</dbReference>
<accession>D2W0K8</accession>
<dbReference type="PROSITE" id="PS50132">
    <property type="entry name" value="RGS"/>
    <property type="match status" value="1"/>
</dbReference>
<dbReference type="RefSeq" id="XP_002670050.1">
    <property type="nucleotide sequence ID" value="XM_002670004.1"/>
</dbReference>
<name>D2W0K8_NAEGR</name>
<feature type="compositionally biased region" description="Low complexity" evidence="1">
    <location>
        <begin position="373"/>
        <end position="393"/>
    </location>
</feature>
<dbReference type="GeneID" id="8853697"/>
<dbReference type="OrthoDB" id="196547at2759"/>
<dbReference type="SUPFAM" id="SSF48097">
    <property type="entry name" value="Regulator of G-protein signaling, RGS"/>
    <property type="match status" value="1"/>
</dbReference>
<proteinExistence type="predicted"/>
<feature type="domain" description="RGS" evidence="2">
    <location>
        <begin position="20"/>
        <end position="147"/>
    </location>
</feature>
<dbReference type="InParanoid" id="D2W0K8"/>
<organism evidence="4">
    <name type="scientific">Naegleria gruberi</name>
    <name type="common">Amoeba</name>
    <dbReference type="NCBI Taxonomy" id="5762"/>
    <lineage>
        <taxon>Eukaryota</taxon>
        <taxon>Discoba</taxon>
        <taxon>Heterolobosea</taxon>
        <taxon>Tetramitia</taxon>
        <taxon>Eutetramitia</taxon>
        <taxon>Vahlkampfiidae</taxon>
        <taxon>Naegleria</taxon>
    </lineage>
</organism>
<dbReference type="SUPFAM" id="SSF55961">
    <property type="entry name" value="Bet v1-like"/>
    <property type="match status" value="1"/>
</dbReference>
<dbReference type="Proteomes" id="UP000006671">
    <property type="component" value="Unassembled WGS sequence"/>
</dbReference>
<dbReference type="KEGG" id="ngr:NAEGRDRAFT_74894"/>
<dbReference type="Gene3D" id="3.30.530.20">
    <property type="match status" value="1"/>
</dbReference>
<dbReference type="Gene3D" id="1.10.167.10">
    <property type="entry name" value="Regulator of G-protein Signalling 4, domain 2"/>
    <property type="match status" value="1"/>
</dbReference>
<dbReference type="PANTHER" id="PTHR10845:SF192">
    <property type="entry name" value="DOUBLE HIT, ISOFORM B"/>
    <property type="match status" value="1"/>
</dbReference>
<evidence type="ECO:0000259" key="2">
    <source>
        <dbReference type="PROSITE" id="PS50132"/>
    </source>
</evidence>
<dbReference type="AlphaFoldDB" id="D2W0K8"/>
<dbReference type="InterPro" id="IPR023393">
    <property type="entry name" value="START-like_dom_sf"/>
</dbReference>
<evidence type="ECO:0000313" key="4">
    <source>
        <dbReference type="Proteomes" id="UP000006671"/>
    </source>
</evidence>
<dbReference type="CDD" id="cd07440">
    <property type="entry name" value="RGS"/>
    <property type="match status" value="1"/>
</dbReference>